<reference evidence="2" key="1">
    <citation type="journal article" date="2021" name="Front. Microbiol.">
        <title>Comprehensive Comparative Genomics and Phenotyping of Methylobacterium Species.</title>
        <authorList>
            <person name="Alessa O."/>
            <person name="Ogura Y."/>
            <person name="Fujitani Y."/>
            <person name="Takami H."/>
            <person name="Hayashi T."/>
            <person name="Sahin N."/>
            <person name="Tani A."/>
        </authorList>
    </citation>
    <scope>NUCLEOTIDE SEQUENCE</scope>
    <source>
        <strain evidence="2">LMG 23639</strain>
    </source>
</reference>
<accession>A0ABQ4T1K1</accession>
<protein>
    <submittedName>
        <fullName evidence="2">Uncharacterized protein</fullName>
    </submittedName>
</protein>
<feature type="compositionally biased region" description="Basic and acidic residues" evidence="1">
    <location>
        <begin position="112"/>
        <end position="128"/>
    </location>
</feature>
<organism evidence="2 3">
    <name type="scientific">Methylobacterium jeotgali</name>
    <dbReference type="NCBI Taxonomy" id="381630"/>
    <lineage>
        <taxon>Bacteria</taxon>
        <taxon>Pseudomonadati</taxon>
        <taxon>Pseudomonadota</taxon>
        <taxon>Alphaproteobacteria</taxon>
        <taxon>Hyphomicrobiales</taxon>
        <taxon>Methylobacteriaceae</taxon>
        <taxon>Methylobacterium</taxon>
    </lineage>
</organism>
<keyword evidence="3" id="KW-1185">Reference proteome</keyword>
<feature type="region of interest" description="Disordered" evidence="1">
    <location>
        <begin position="27"/>
        <end position="67"/>
    </location>
</feature>
<feature type="region of interest" description="Disordered" evidence="1">
    <location>
        <begin position="101"/>
        <end position="128"/>
    </location>
</feature>
<evidence type="ECO:0000313" key="3">
    <source>
        <dbReference type="Proteomes" id="UP001055102"/>
    </source>
</evidence>
<name>A0ABQ4T1K1_9HYPH</name>
<evidence type="ECO:0000313" key="2">
    <source>
        <dbReference type="EMBL" id="GJE08902.1"/>
    </source>
</evidence>
<proteinExistence type="predicted"/>
<sequence length="128" mass="13348">MEHYKSTLAVTSTAVVGLLLAARILHPGNYEREPRGPKAGGDTVTVSTDWADPPRRAPITVAAKGPSPGVRAILAPQAMTPDPTAGFVPIAETVSAKSLMKPARKASTGDDPIGRLIRDLDKGRDGQG</sequence>
<comment type="caution">
    <text evidence="2">The sequence shown here is derived from an EMBL/GenBank/DDBJ whole genome shotgun (WGS) entry which is preliminary data.</text>
</comment>
<reference evidence="2" key="2">
    <citation type="submission" date="2021-08" db="EMBL/GenBank/DDBJ databases">
        <authorList>
            <person name="Tani A."/>
            <person name="Ola A."/>
            <person name="Ogura Y."/>
            <person name="Katsura K."/>
            <person name="Hayashi T."/>
        </authorList>
    </citation>
    <scope>NUCLEOTIDE SEQUENCE</scope>
    <source>
        <strain evidence="2">LMG 23639</strain>
    </source>
</reference>
<dbReference type="Proteomes" id="UP001055102">
    <property type="component" value="Unassembled WGS sequence"/>
</dbReference>
<gene>
    <name evidence="2" type="ORF">AOPFMNJM_4249</name>
</gene>
<evidence type="ECO:0000256" key="1">
    <source>
        <dbReference type="SAM" id="MobiDB-lite"/>
    </source>
</evidence>
<dbReference type="EMBL" id="BPQR01000096">
    <property type="protein sequence ID" value="GJE08902.1"/>
    <property type="molecule type" value="Genomic_DNA"/>
</dbReference>